<keyword evidence="1" id="KW-0472">Membrane</keyword>
<dbReference type="EMBL" id="KV878127">
    <property type="protein sequence ID" value="OJI99636.1"/>
    <property type="molecule type" value="Genomic_DNA"/>
</dbReference>
<sequence>MVRSNCLICHYDTSSRTRRSEQAELRLDTFSFKVVFIAFSYLLASSYFLLIFSITMDLLLSPSNESEPSCSELSHFDVLSVESESEGPPAQLAKEVQHQPFTTEESLVSCLECRQQALSKTKPRTSILPSHLFPRCNHLN</sequence>
<dbReference type="Proteomes" id="UP000184073">
    <property type="component" value="Unassembled WGS sequence"/>
</dbReference>
<protein>
    <submittedName>
        <fullName evidence="2">Uncharacterized protein</fullName>
    </submittedName>
</protein>
<gene>
    <name evidence="2" type="ORF">ASPVEDRAFT_522064</name>
</gene>
<proteinExistence type="predicted"/>
<keyword evidence="3" id="KW-1185">Reference proteome</keyword>
<feature type="transmembrane region" description="Helical" evidence="1">
    <location>
        <begin position="34"/>
        <end position="54"/>
    </location>
</feature>
<organism evidence="2 3">
    <name type="scientific">Aspergillus versicolor CBS 583.65</name>
    <dbReference type="NCBI Taxonomy" id="1036611"/>
    <lineage>
        <taxon>Eukaryota</taxon>
        <taxon>Fungi</taxon>
        <taxon>Dikarya</taxon>
        <taxon>Ascomycota</taxon>
        <taxon>Pezizomycotina</taxon>
        <taxon>Eurotiomycetes</taxon>
        <taxon>Eurotiomycetidae</taxon>
        <taxon>Eurotiales</taxon>
        <taxon>Aspergillaceae</taxon>
        <taxon>Aspergillus</taxon>
        <taxon>Aspergillus subgen. Nidulantes</taxon>
    </lineage>
</organism>
<keyword evidence="1" id="KW-0812">Transmembrane</keyword>
<reference evidence="3" key="1">
    <citation type="journal article" date="2017" name="Genome Biol.">
        <title>Comparative genomics reveals high biological diversity and specific adaptations in the industrially and medically important fungal genus Aspergillus.</title>
        <authorList>
            <person name="de Vries R.P."/>
            <person name="Riley R."/>
            <person name="Wiebenga A."/>
            <person name="Aguilar-Osorio G."/>
            <person name="Amillis S."/>
            <person name="Uchima C.A."/>
            <person name="Anderluh G."/>
            <person name="Asadollahi M."/>
            <person name="Askin M."/>
            <person name="Barry K."/>
            <person name="Battaglia E."/>
            <person name="Bayram O."/>
            <person name="Benocci T."/>
            <person name="Braus-Stromeyer S.A."/>
            <person name="Caldana C."/>
            <person name="Canovas D."/>
            <person name="Cerqueira G.C."/>
            <person name="Chen F."/>
            <person name="Chen W."/>
            <person name="Choi C."/>
            <person name="Clum A."/>
            <person name="Dos Santos R.A."/>
            <person name="Damasio A.R."/>
            <person name="Diallinas G."/>
            <person name="Emri T."/>
            <person name="Fekete E."/>
            <person name="Flipphi M."/>
            <person name="Freyberg S."/>
            <person name="Gallo A."/>
            <person name="Gournas C."/>
            <person name="Habgood R."/>
            <person name="Hainaut M."/>
            <person name="Harispe M.L."/>
            <person name="Henrissat B."/>
            <person name="Hilden K.S."/>
            <person name="Hope R."/>
            <person name="Hossain A."/>
            <person name="Karabika E."/>
            <person name="Karaffa L."/>
            <person name="Karanyi Z."/>
            <person name="Krasevec N."/>
            <person name="Kuo A."/>
            <person name="Kusch H."/>
            <person name="LaButti K."/>
            <person name="Lagendijk E.L."/>
            <person name="Lapidus A."/>
            <person name="Levasseur A."/>
            <person name="Lindquist E."/>
            <person name="Lipzen A."/>
            <person name="Logrieco A.F."/>
            <person name="MacCabe A."/>
            <person name="Maekelae M.R."/>
            <person name="Malavazi I."/>
            <person name="Melin P."/>
            <person name="Meyer V."/>
            <person name="Mielnichuk N."/>
            <person name="Miskei M."/>
            <person name="Molnar A.P."/>
            <person name="Mule G."/>
            <person name="Ngan C.Y."/>
            <person name="Orejas M."/>
            <person name="Orosz E."/>
            <person name="Ouedraogo J.P."/>
            <person name="Overkamp K.M."/>
            <person name="Park H.-S."/>
            <person name="Perrone G."/>
            <person name="Piumi F."/>
            <person name="Punt P.J."/>
            <person name="Ram A.F."/>
            <person name="Ramon A."/>
            <person name="Rauscher S."/>
            <person name="Record E."/>
            <person name="Riano-Pachon D.M."/>
            <person name="Robert V."/>
            <person name="Roehrig J."/>
            <person name="Ruller R."/>
            <person name="Salamov A."/>
            <person name="Salih N.S."/>
            <person name="Samson R.A."/>
            <person name="Sandor E."/>
            <person name="Sanguinetti M."/>
            <person name="Schuetze T."/>
            <person name="Sepcic K."/>
            <person name="Shelest E."/>
            <person name="Sherlock G."/>
            <person name="Sophianopoulou V."/>
            <person name="Squina F.M."/>
            <person name="Sun H."/>
            <person name="Susca A."/>
            <person name="Todd R.B."/>
            <person name="Tsang A."/>
            <person name="Unkles S.E."/>
            <person name="van de Wiele N."/>
            <person name="van Rossen-Uffink D."/>
            <person name="Oliveira J.V."/>
            <person name="Vesth T.C."/>
            <person name="Visser J."/>
            <person name="Yu J.-H."/>
            <person name="Zhou M."/>
            <person name="Andersen M.R."/>
            <person name="Archer D.B."/>
            <person name="Baker S.E."/>
            <person name="Benoit I."/>
            <person name="Brakhage A.A."/>
            <person name="Braus G.H."/>
            <person name="Fischer R."/>
            <person name="Frisvad J.C."/>
            <person name="Goldman G.H."/>
            <person name="Houbraken J."/>
            <person name="Oakley B."/>
            <person name="Pocsi I."/>
            <person name="Scazzocchio C."/>
            <person name="Seiboth B."/>
            <person name="vanKuyk P.A."/>
            <person name="Wortman J."/>
            <person name="Dyer P.S."/>
            <person name="Grigoriev I.V."/>
        </authorList>
    </citation>
    <scope>NUCLEOTIDE SEQUENCE [LARGE SCALE GENOMIC DNA]</scope>
    <source>
        <strain evidence="3">CBS 583.65</strain>
    </source>
</reference>
<accession>A0A1L9PDN3</accession>
<evidence type="ECO:0000313" key="2">
    <source>
        <dbReference type="EMBL" id="OJI99636.1"/>
    </source>
</evidence>
<dbReference type="VEuPathDB" id="FungiDB:ASPVEDRAFT_522064"/>
<name>A0A1L9PDN3_ASPVE</name>
<dbReference type="RefSeq" id="XP_040665399.1">
    <property type="nucleotide sequence ID" value="XM_040814601.1"/>
</dbReference>
<evidence type="ECO:0000313" key="3">
    <source>
        <dbReference type="Proteomes" id="UP000184073"/>
    </source>
</evidence>
<dbReference type="GeneID" id="63730112"/>
<dbReference type="AlphaFoldDB" id="A0A1L9PDN3"/>
<evidence type="ECO:0000256" key="1">
    <source>
        <dbReference type="SAM" id="Phobius"/>
    </source>
</evidence>
<keyword evidence="1" id="KW-1133">Transmembrane helix</keyword>